<dbReference type="GO" id="GO:0005886">
    <property type="term" value="C:plasma membrane"/>
    <property type="evidence" value="ECO:0007669"/>
    <property type="project" value="UniProtKB-SubCell"/>
</dbReference>
<reference evidence="8" key="1">
    <citation type="submission" date="2020-08" db="EMBL/GenBank/DDBJ databases">
        <title>Novel species isolated from subtropical streams in China.</title>
        <authorList>
            <person name="Lu H."/>
        </authorList>
    </citation>
    <scope>NUCLEOTIDE SEQUENCE</scope>
    <source>
        <strain evidence="8">LX22W</strain>
    </source>
</reference>
<feature type="transmembrane region" description="Helical" evidence="6">
    <location>
        <begin position="127"/>
        <end position="144"/>
    </location>
</feature>
<dbReference type="InterPro" id="IPR000620">
    <property type="entry name" value="EamA_dom"/>
</dbReference>
<evidence type="ECO:0000313" key="8">
    <source>
        <dbReference type="EMBL" id="MBC3880906.1"/>
    </source>
</evidence>
<dbReference type="PANTHER" id="PTHR42920">
    <property type="entry name" value="OS03G0707200 PROTEIN-RELATED"/>
    <property type="match status" value="1"/>
</dbReference>
<evidence type="ECO:0000256" key="5">
    <source>
        <dbReference type="ARBA" id="ARBA00023136"/>
    </source>
</evidence>
<feature type="transmembrane region" description="Helical" evidence="6">
    <location>
        <begin position="41"/>
        <end position="59"/>
    </location>
</feature>
<evidence type="ECO:0000256" key="1">
    <source>
        <dbReference type="ARBA" id="ARBA00004651"/>
    </source>
</evidence>
<gene>
    <name evidence="8" type="ORF">H8K36_05940</name>
</gene>
<dbReference type="EMBL" id="JACOFZ010000001">
    <property type="protein sequence ID" value="MBC3880906.1"/>
    <property type="molecule type" value="Genomic_DNA"/>
</dbReference>
<feature type="transmembrane region" description="Helical" evidence="6">
    <location>
        <begin position="97"/>
        <end position="120"/>
    </location>
</feature>
<keyword evidence="2" id="KW-1003">Cell membrane</keyword>
<evidence type="ECO:0000313" key="9">
    <source>
        <dbReference type="Proteomes" id="UP000627446"/>
    </source>
</evidence>
<feature type="domain" description="EamA" evidence="7">
    <location>
        <begin position="156"/>
        <end position="296"/>
    </location>
</feature>
<feature type="transmembrane region" description="Helical" evidence="6">
    <location>
        <begin position="252"/>
        <end position="274"/>
    </location>
</feature>
<dbReference type="PANTHER" id="PTHR42920:SF11">
    <property type="entry name" value="INNER MEMBRANE PROTEIN YTFF"/>
    <property type="match status" value="1"/>
</dbReference>
<comment type="caution">
    <text evidence="8">The sequence shown here is derived from an EMBL/GenBank/DDBJ whole genome shotgun (WGS) entry which is preliminary data.</text>
</comment>
<feature type="transmembrane region" description="Helical" evidence="6">
    <location>
        <begin position="280"/>
        <end position="299"/>
    </location>
</feature>
<feature type="transmembrane region" description="Helical" evidence="6">
    <location>
        <begin position="71"/>
        <end position="91"/>
    </location>
</feature>
<protein>
    <submittedName>
        <fullName evidence="8">DMT family transporter</fullName>
    </submittedName>
</protein>
<dbReference type="RefSeq" id="WP_186914627.1">
    <property type="nucleotide sequence ID" value="NZ_JACOFZ010000001.1"/>
</dbReference>
<evidence type="ECO:0000256" key="3">
    <source>
        <dbReference type="ARBA" id="ARBA00022692"/>
    </source>
</evidence>
<dbReference type="InterPro" id="IPR051258">
    <property type="entry name" value="Diverse_Substrate_Transporter"/>
</dbReference>
<feature type="domain" description="EamA" evidence="7">
    <location>
        <begin position="9"/>
        <end position="141"/>
    </location>
</feature>
<keyword evidence="9" id="KW-1185">Reference proteome</keyword>
<proteinExistence type="predicted"/>
<dbReference type="AlphaFoldDB" id="A0A923KS56"/>
<feature type="transmembrane region" description="Helical" evidence="6">
    <location>
        <begin position="12"/>
        <end position="35"/>
    </location>
</feature>
<dbReference type="InterPro" id="IPR037185">
    <property type="entry name" value="EmrE-like"/>
</dbReference>
<dbReference type="SUPFAM" id="SSF103481">
    <property type="entry name" value="Multidrug resistance efflux transporter EmrE"/>
    <property type="match status" value="2"/>
</dbReference>
<evidence type="ECO:0000259" key="7">
    <source>
        <dbReference type="Pfam" id="PF00892"/>
    </source>
</evidence>
<evidence type="ECO:0000256" key="4">
    <source>
        <dbReference type="ARBA" id="ARBA00022989"/>
    </source>
</evidence>
<feature type="transmembrane region" description="Helical" evidence="6">
    <location>
        <begin position="220"/>
        <end position="240"/>
    </location>
</feature>
<sequence>MSTKLSPSTIILLTIPPILWACNAIIGRLIAPMIPPVTLNFLRWVIAFIVLLPIAWSIFRVGSGVWLHKTQYAMLGLLGIGLYNALQYLALKSSSPINVTLVASGMPIWMMLVGASFFGAALQAKQILGAILSMLGVLLVLSRGELQHLLELHLVPGDLLMILATIAWSFYSWLLAGKSKLGEVSQQWAHFLLAQISYGLVWSGLFAAAEWQHAQQHIDWSLQLIGAIIFVAIGPAIIAFRCWGAGVQRAGANIAGFFVNLTPLFTALLSTLVLNETPHLYHALAFILIIGGIFVSAQIRRPNQ</sequence>
<name>A0A923KS56_9BURK</name>
<dbReference type="Pfam" id="PF00892">
    <property type="entry name" value="EamA"/>
    <property type="match status" value="2"/>
</dbReference>
<evidence type="ECO:0000256" key="2">
    <source>
        <dbReference type="ARBA" id="ARBA00022475"/>
    </source>
</evidence>
<feature type="transmembrane region" description="Helical" evidence="6">
    <location>
        <begin position="188"/>
        <end position="208"/>
    </location>
</feature>
<dbReference type="Proteomes" id="UP000627446">
    <property type="component" value="Unassembled WGS sequence"/>
</dbReference>
<accession>A0A923KS56</accession>
<keyword evidence="3 6" id="KW-0812">Transmembrane</keyword>
<evidence type="ECO:0000256" key="6">
    <source>
        <dbReference type="SAM" id="Phobius"/>
    </source>
</evidence>
<comment type="subcellular location">
    <subcellularLocation>
        <location evidence="1">Cell membrane</location>
        <topology evidence="1">Multi-pass membrane protein</topology>
    </subcellularLocation>
</comment>
<keyword evidence="4 6" id="KW-1133">Transmembrane helix</keyword>
<feature type="transmembrane region" description="Helical" evidence="6">
    <location>
        <begin position="159"/>
        <end position="176"/>
    </location>
</feature>
<keyword evidence="5 6" id="KW-0472">Membrane</keyword>
<organism evidence="8 9">
    <name type="scientific">Undibacterium nitidum</name>
    <dbReference type="NCBI Taxonomy" id="2762298"/>
    <lineage>
        <taxon>Bacteria</taxon>
        <taxon>Pseudomonadati</taxon>
        <taxon>Pseudomonadota</taxon>
        <taxon>Betaproteobacteria</taxon>
        <taxon>Burkholderiales</taxon>
        <taxon>Oxalobacteraceae</taxon>
        <taxon>Undibacterium</taxon>
    </lineage>
</organism>